<comment type="caution">
    <text evidence="2">The sequence shown here is derived from an EMBL/GenBank/DDBJ whole genome shotgun (WGS) entry which is preliminary data.</text>
</comment>
<evidence type="ECO:0000256" key="1">
    <source>
        <dbReference type="SAM" id="SignalP"/>
    </source>
</evidence>
<reference evidence="2 3" key="1">
    <citation type="submission" date="2023-03" db="EMBL/GenBank/DDBJ databases">
        <title>Muricauda XX sp. nov. and Muricauda XXX sp. nov., two novel species isolated from Okinawa Trough.</title>
        <authorList>
            <person name="Cao W."/>
            <person name="Deng X."/>
        </authorList>
    </citation>
    <scope>NUCLEOTIDE SEQUENCE [LARGE SCALE GENOMIC DNA]</scope>
    <source>
        <strain evidence="2 3">334s03</strain>
    </source>
</reference>
<feature type="chain" id="PRO_5046199144" description="Outer membrane lipoprotein-sorting protein" evidence="1">
    <location>
        <begin position="23"/>
        <end position="75"/>
    </location>
</feature>
<protein>
    <recommendedName>
        <fullName evidence="4">Outer membrane lipoprotein-sorting protein</fullName>
    </recommendedName>
</protein>
<dbReference type="EMBL" id="JARFVB010000008">
    <property type="protein sequence ID" value="MDF0717169.1"/>
    <property type="molecule type" value="Genomic_DNA"/>
</dbReference>
<keyword evidence="1" id="KW-0732">Signal</keyword>
<organism evidence="2 3">
    <name type="scientific">Flagellimonas yonaguniensis</name>
    <dbReference type="NCBI Taxonomy" id="3031325"/>
    <lineage>
        <taxon>Bacteria</taxon>
        <taxon>Pseudomonadati</taxon>
        <taxon>Bacteroidota</taxon>
        <taxon>Flavobacteriia</taxon>
        <taxon>Flavobacteriales</taxon>
        <taxon>Flavobacteriaceae</taxon>
        <taxon>Flagellimonas</taxon>
    </lineage>
</organism>
<evidence type="ECO:0008006" key="4">
    <source>
        <dbReference type="Google" id="ProtNLM"/>
    </source>
</evidence>
<evidence type="ECO:0000313" key="2">
    <source>
        <dbReference type="EMBL" id="MDF0717169.1"/>
    </source>
</evidence>
<accession>A0ABT5Y141</accession>
<sequence>MKNKLTWVLSLLAFGLAPLSTAQGLTAKEVVKRADDNLRGNTSEAEITIQIVRPTWTREMKVKAWTKSDDFTLIH</sequence>
<gene>
    <name evidence="2" type="ORF">PY092_13480</name>
</gene>
<dbReference type="Proteomes" id="UP001221366">
    <property type="component" value="Unassembled WGS sequence"/>
</dbReference>
<dbReference type="RefSeq" id="WP_275616324.1">
    <property type="nucleotide sequence ID" value="NZ_JARFVB010000008.1"/>
</dbReference>
<keyword evidence="3" id="KW-1185">Reference proteome</keyword>
<feature type="signal peptide" evidence="1">
    <location>
        <begin position="1"/>
        <end position="22"/>
    </location>
</feature>
<name>A0ABT5Y141_9FLAO</name>
<proteinExistence type="predicted"/>
<evidence type="ECO:0000313" key="3">
    <source>
        <dbReference type="Proteomes" id="UP001221366"/>
    </source>
</evidence>